<accession>A0A8S9TVE1</accession>
<sequence>MPSNGHFNGYKQSQAGIQTTGNQHISSNFCPRSTSTYSTQTTPSFKSLDIVQEPNGKLPTRSSPTMFSGTFTHLTIDKGLNHISPSEGRGKEAVDDHRRKRIRLTQARYRQKLHDKPKQLKIVIQQLKEQTQHLQYEHNHLLSGASSQPSVWLAAVEYFRIFRRCCNAPRGTNIVDMDTLKTLIASDVAFCGGIGLDALLQHWWVLTQYFPDVDIKLNNLQQITDDSVLATTTTTFTISSASMANAFPHLINLAVGDRVASN</sequence>
<evidence type="ECO:0008006" key="4">
    <source>
        <dbReference type="Google" id="ProtNLM"/>
    </source>
</evidence>
<evidence type="ECO:0000313" key="3">
    <source>
        <dbReference type="Proteomes" id="UP000704712"/>
    </source>
</evidence>
<gene>
    <name evidence="2" type="ORF">GN958_ATG18370</name>
</gene>
<dbReference type="AlphaFoldDB" id="A0A8S9TVE1"/>
<dbReference type="CDD" id="cd14686">
    <property type="entry name" value="bZIP"/>
    <property type="match status" value="1"/>
</dbReference>
<feature type="compositionally biased region" description="Polar residues" evidence="1">
    <location>
        <begin position="21"/>
        <end position="32"/>
    </location>
</feature>
<protein>
    <recommendedName>
        <fullName evidence="4">BZIP domain-containing protein</fullName>
    </recommendedName>
</protein>
<evidence type="ECO:0000313" key="2">
    <source>
        <dbReference type="EMBL" id="KAF4132400.1"/>
    </source>
</evidence>
<feature type="region of interest" description="Disordered" evidence="1">
    <location>
        <begin position="21"/>
        <end position="41"/>
    </location>
</feature>
<comment type="caution">
    <text evidence="2">The sequence shown here is derived from an EMBL/GenBank/DDBJ whole genome shotgun (WGS) entry which is preliminary data.</text>
</comment>
<dbReference type="EMBL" id="JAACNO010002550">
    <property type="protein sequence ID" value="KAF4132400.1"/>
    <property type="molecule type" value="Genomic_DNA"/>
</dbReference>
<evidence type="ECO:0000256" key="1">
    <source>
        <dbReference type="SAM" id="MobiDB-lite"/>
    </source>
</evidence>
<dbReference type="Proteomes" id="UP000704712">
    <property type="component" value="Unassembled WGS sequence"/>
</dbReference>
<proteinExistence type="predicted"/>
<reference evidence="2" key="1">
    <citation type="submission" date="2020-03" db="EMBL/GenBank/DDBJ databases">
        <title>Hybrid Assembly of Korean Phytophthora infestans isolates.</title>
        <authorList>
            <person name="Prokchorchik M."/>
            <person name="Lee Y."/>
            <person name="Seo J."/>
            <person name="Cho J.-H."/>
            <person name="Park Y.-E."/>
            <person name="Jang D.-C."/>
            <person name="Im J.-S."/>
            <person name="Choi J.-G."/>
            <person name="Park H.-J."/>
            <person name="Lee G.-B."/>
            <person name="Lee Y.-G."/>
            <person name="Hong S.-Y."/>
            <person name="Cho K."/>
            <person name="Sohn K.H."/>
        </authorList>
    </citation>
    <scope>NUCLEOTIDE SEQUENCE</scope>
    <source>
        <strain evidence="2">KR_2_A2</strain>
    </source>
</reference>
<name>A0A8S9TVE1_PHYIN</name>
<organism evidence="2 3">
    <name type="scientific">Phytophthora infestans</name>
    <name type="common">Potato late blight agent</name>
    <name type="synonym">Botrytis infestans</name>
    <dbReference type="NCBI Taxonomy" id="4787"/>
    <lineage>
        <taxon>Eukaryota</taxon>
        <taxon>Sar</taxon>
        <taxon>Stramenopiles</taxon>
        <taxon>Oomycota</taxon>
        <taxon>Peronosporomycetes</taxon>
        <taxon>Peronosporales</taxon>
        <taxon>Peronosporaceae</taxon>
        <taxon>Phytophthora</taxon>
    </lineage>
</organism>